<protein>
    <submittedName>
        <fullName evidence="2">Uncharacterized protein LOC101494304 isoform X1</fullName>
    </submittedName>
</protein>
<dbReference type="Proteomes" id="UP000087171">
    <property type="component" value="Chromosome Ca1"/>
</dbReference>
<keyword evidence="1" id="KW-1185">Reference proteome</keyword>
<name>A0A1S3E0D2_CICAR</name>
<evidence type="ECO:0000313" key="2">
    <source>
        <dbReference type="RefSeq" id="XP_012568908.1"/>
    </source>
</evidence>
<dbReference type="AlphaFoldDB" id="A0A1S3E0D2"/>
<sequence length="104" mass="12152">MIHKSRNCTQQEEFSQEKEPGLSNYRLKFFISNRGCNQWKIEHLLPGNLFMCSEASSMVIYNSQFRQTKMMKQSSYYYEDILGNCILRVALKACTTSKDAVLLH</sequence>
<evidence type="ECO:0000313" key="1">
    <source>
        <dbReference type="Proteomes" id="UP000087171"/>
    </source>
</evidence>
<gene>
    <name evidence="2" type="primary">LOC101494304</name>
</gene>
<accession>A0A1S3E0D2</accession>
<reference evidence="1" key="1">
    <citation type="journal article" date="2013" name="Nat. Biotechnol.">
        <title>Draft genome sequence of chickpea (Cicer arietinum) provides a resource for trait improvement.</title>
        <authorList>
            <person name="Varshney R.K."/>
            <person name="Song C."/>
            <person name="Saxena R.K."/>
            <person name="Azam S."/>
            <person name="Yu S."/>
            <person name="Sharpe A.G."/>
            <person name="Cannon S."/>
            <person name="Baek J."/>
            <person name="Rosen B.D."/>
            <person name="Tar'an B."/>
            <person name="Millan T."/>
            <person name="Zhang X."/>
            <person name="Ramsay L.D."/>
            <person name="Iwata A."/>
            <person name="Wang Y."/>
            <person name="Nelson W."/>
            <person name="Farmer A.D."/>
            <person name="Gaur P.M."/>
            <person name="Soderlund C."/>
            <person name="Penmetsa R.V."/>
            <person name="Xu C."/>
            <person name="Bharti A.K."/>
            <person name="He W."/>
            <person name="Winter P."/>
            <person name="Zhao S."/>
            <person name="Hane J.K."/>
            <person name="Carrasquilla-Garcia N."/>
            <person name="Condie J.A."/>
            <person name="Upadhyaya H.D."/>
            <person name="Luo M.C."/>
            <person name="Thudi M."/>
            <person name="Gowda C.L."/>
            <person name="Singh N.P."/>
            <person name="Lichtenzveig J."/>
            <person name="Gali K.K."/>
            <person name="Rubio J."/>
            <person name="Nadarajan N."/>
            <person name="Dolezel J."/>
            <person name="Bansal K.C."/>
            <person name="Xu X."/>
            <person name="Edwards D."/>
            <person name="Zhang G."/>
            <person name="Kahl G."/>
            <person name="Gil J."/>
            <person name="Singh K.B."/>
            <person name="Datta S.K."/>
            <person name="Jackson S.A."/>
            <person name="Wang J."/>
            <person name="Cook D.R."/>
        </authorList>
    </citation>
    <scope>NUCLEOTIDE SEQUENCE [LARGE SCALE GENOMIC DNA]</scope>
    <source>
        <strain evidence="1">cv. CDC Frontier</strain>
    </source>
</reference>
<proteinExistence type="predicted"/>
<organism evidence="1 2">
    <name type="scientific">Cicer arietinum</name>
    <name type="common">Chickpea</name>
    <name type="synonym">Garbanzo</name>
    <dbReference type="NCBI Taxonomy" id="3827"/>
    <lineage>
        <taxon>Eukaryota</taxon>
        <taxon>Viridiplantae</taxon>
        <taxon>Streptophyta</taxon>
        <taxon>Embryophyta</taxon>
        <taxon>Tracheophyta</taxon>
        <taxon>Spermatophyta</taxon>
        <taxon>Magnoliopsida</taxon>
        <taxon>eudicotyledons</taxon>
        <taxon>Gunneridae</taxon>
        <taxon>Pentapetalae</taxon>
        <taxon>rosids</taxon>
        <taxon>fabids</taxon>
        <taxon>Fabales</taxon>
        <taxon>Fabaceae</taxon>
        <taxon>Papilionoideae</taxon>
        <taxon>50 kb inversion clade</taxon>
        <taxon>NPAAA clade</taxon>
        <taxon>Hologalegina</taxon>
        <taxon>IRL clade</taxon>
        <taxon>Cicereae</taxon>
        <taxon>Cicer</taxon>
    </lineage>
</organism>
<reference evidence="2" key="2">
    <citation type="submission" date="2025-08" db="UniProtKB">
        <authorList>
            <consortium name="RefSeq"/>
        </authorList>
    </citation>
    <scope>IDENTIFICATION</scope>
    <source>
        <tissue evidence="2">Etiolated seedlings</tissue>
    </source>
</reference>
<dbReference type="RefSeq" id="XP_012568908.1">
    <property type="nucleotide sequence ID" value="XM_012713454.2"/>
</dbReference>